<keyword evidence="5" id="KW-1185">Reference proteome</keyword>
<evidence type="ECO:0008006" key="6">
    <source>
        <dbReference type="Google" id="ProtNLM"/>
    </source>
</evidence>
<evidence type="ECO:0000313" key="5">
    <source>
        <dbReference type="Proteomes" id="UP000220340"/>
    </source>
</evidence>
<feature type="transmembrane region" description="Helical" evidence="1">
    <location>
        <begin position="12"/>
        <end position="31"/>
    </location>
</feature>
<dbReference type="OrthoDB" id="5182370at2"/>
<dbReference type="InterPro" id="IPR011047">
    <property type="entry name" value="Quinoprotein_ADH-like_sf"/>
</dbReference>
<accession>A0A1Q4HA61</accession>
<evidence type="ECO:0000313" key="4">
    <source>
        <dbReference type="Proteomes" id="UP000191039"/>
    </source>
</evidence>
<dbReference type="RefSeq" id="WP_073857779.1">
    <property type="nucleotide sequence ID" value="NZ_BAAATC010000011.1"/>
</dbReference>
<evidence type="ECO:0000313" key="3">
    <source>
        <dbReference type="EMBL" id="PEG53374.1"/>
    </source>
</evidence>
<reference evidence="3 5" key="2">
    <citation type="submission" date="2017-10" db="EMBL/GenBank/DDBJ databases">
        <title>The new phylogeny of genus Mycobacterium.</title>
        <authorList>
            <person name="Tortoli E."/>
            <person name="Trovato A."/>
            <person name="Cirillo D.M."/>
        </authorList>
    </citation>
    <scope>NUCLEOTIDE SEQUENCE [LARGE SCALE GENOMIC DNA]</scope>
    <source>
        <strain evidence="3 5">IP141170001</strain>
    </source>
</reference>
<proteinExistence type="predicted"/>
<organism evidence="2 4">
    <name type="scientific">Mycolicibacterium diernhoferi</name>
    <dbReference type="NCBI Taxonomy" id="1801"/>
    <lineage>
        <taxon>Bacteria</taxon>
        <taxon>Bacillati</taxon>
        <taxon>Actinomycetota</taxon>
        <taxon>Actinomycetes</taxon>
        <taxon>Mycobacteriales</taxon>
        <taxon>Mycobacteriaceae</taxon>
        <taxon>Mycolicibacterium</taxon>
    </lineage>
</organism>
<dbReference type="Gene3D" id="2.140.10.10">
    <property type="entry name" value="Quinoprotein alcohol dehydrogenase-like superfamily"/>
    <property type="match status" value="1"/>
</dbReference>
<dbReference type="STRING" id="1801.BRW64_18325"/>
<dbReference type="Proteomes" id="UP000191039">
    <property type="component" value="Unassembled WGS sequence"/>
</dbReference>
<evidence type="ECO:0000256" key="1">
    <source>
        <dbReference type="SAM" id="Phobius"/>
    </source>
</evidence>
<dbReference type="EMBL" id="PDCR01000020">
    <property type="protein sequence ID" value="PEG53374.1"/>
    <property type="molecule type" value="Genomic_DNA"/>
</dbReference>
<name>A0A1Q4HA61_9MYCO</name>
<keyword evidence="1" id="KW-0472">Membrane</keyword>
<dbReference type="Proteomes" id="UP000220340">
    <property type="component" value="Unassembled WGS sequence"/>
</dbReference>
<gene>
    <name evidence="2" type="ORF">BV510_02785</name>
    <name evidence="3" type="ORF">CRI78_16010</name>
</gene>
<evidence type="ECO:0000313" key="2">
    <source>
        <dbReference type="EMBL" id="OPE55851.1"/>
    </source>
</evidence>
<dbReference type="SUPFAM" id="SSF50998">
    <property type="entry name" value="Quinoprotein alcohol dehydrogenase-like"/>
    <property type="match status" value="1"/>
</dbReference>
<dbReference type="EMBL" id="MIJD01000015">
    <property type="protein sequence ID" value="OPE55851.1"/>
    <property type="molecule type" value="Genomic_DNA"/>
</dbReference>
<keyword evidence="1" id="KW-0812">Transmembrane</keyword>
<sequence length="403" mass="42137">MVQPERRTRGDLIAAGVIALVVAVTAALIWWTSDARATISKPAAEPVPSLTPAPQVPTGLKQLWSANSAKTTAPLVVSGAVVTGDGGTVIGRDPVTGAELWSYSRDLELCGVTSVYQYAVAVYPDARGCGQVSTIDAGTGKRGPARTGYADPEVRLSTDGSTVLSAGDSRLELWRSDMVRMLSWGALDARVKPDVPQSPLCRLVSAAASSAAVSVMESCPQQSEMRLTLLRVSDEEDVPEVKYEQQPGVSSDADARVIAVSDTTTAVYLPSPHPVVNIVDDTGTVTASTRLDTAPSEHATMTRAGDVTTWWTGDSVLVFDSSGLHYKYTVAPAPNGAPVGPATVMAGELLVPVTDGYDVFDVKTGRGIRHIDLDRPAQSTAVVPAVAGSTVIEQRGDTVVALG</sequence>
<dbReference type="AlphaFoldDB" id="A0A1Q4HA61"/>
<keyword evidence="1" id="KW-1133">Transmembrane helix</keyword>
<reference evidence="2 4" key="1">
    <citation type="submission" date="2016-09" db="EMBL/GenBank/DDBJ databases">
        <title>genome sequences of unsequenced Mycobacteria.</title>
        <authorList>
            <person name="Greninger A.L."/>
            <person name="Jerome K.R."/>
            <person name="Mcnair B."/>
            <person name="Wallis C."/>
            <person name="Fang F."/>
        </authorList>
    </citation>
    <scope>NUCLEOTIDE SEQUENCE [LARGE SCALE GENOMIC DNA]</scope>
    <source>
        <strain evidence="2 4">BM1</strain>
    </source>
</reference>
<protein>
    <recommendedName>
        <fullName evidence="6">PQQ-binding-like beta-propeller repeat protein</fullName>
    </recommendedName>
</protein>
<comment type="caution">
    <text evidence="2">The sequence shown here is derived from an EMBL/GenBank/DDBJ whole genome shotgun (WGS) entry which is preliminary data.</text>
</comment>